<keyword evidence="1" id="KW-0472">Membrane</keyword>
<organism evidence="2">
    <name type="scientific">Diabrotica virgifera virgifera</name>
    <name type="common">western corn rootworm</name>
    <dbReference type="NCBI Taxonomy" id="50390"/>
    <lineage>
        <taxon>Eukaryota</taxon>
        <taxon>Metazoa</taxon>
        <taxon>Ecdysozoa</taxon>
        <taxon>Arthropoda</taxon>
        <taxon>Hexapoda</taxon>
        <taxon>Insecta</taxon>
        <taxon>Pterygota</taxon>
        <taxon>Neoptera</taxon>
        <taxon>Endopterygota</taxon>
        <taxon>Coleoptera</taxon>
        <taxon>Polyphaga</taxon>
        <taxon>Cucujiformia</taxon>
        <taxon>Chrysomeloidea</taxon>
        <taxon>Chrysomelidae</taxon>
        <taxon>Galerucinae</taxon>
        <taxon>Diabroticina</taxon>
        <taxon>Diabroticites</taxon>
        <taxon>Diabrotica</taxon>
    </lineage>
</organism>
<dbReference type="RefSeq" id="XP_028129887.1">
    <property type="nucleotide sequence ID" value="XM_028274086.1"/>
</dbReference>
<gene>
    <name evidence="2" type="primary">LOC114325936</name>
</gene>
<reference evidence="2" key="1">
    <citation type="submission" date="2025-08" db="UniProtKB">
        <authorList>
            <consortium name="RefSeq"/>
        </authorList>
    </citation>
    <scope>IDENTIFICATION</scope>
    <source>
        <tissue evidence="2">Whole insect</tissue>
    </source>
</reference>
<dbReference type="InParanoid" id="A0A6P7F4T3"/>
<name>A0A6P7F4T3_DIAVI</name>
<dbReference type="AlphaFoldDB" id="A0A6P7F4T3"/>
<keyword evidence="1" id="KW-1133">Transmembrane helix</keyword>
<accession>A0A6P7F4T3</accession>
<dbReference type="OrthoDB" id="5960512at2759"/>
<sequence length="106" mass="12590">MEVKQEISEETYKIEIGYNHLDDALLVDGIKCEIQEESHREGTHDTHGSLDLKKFPIKTEKVLYKMYWFSTFCVTIPVIPVHLQKFIWQHCKKIISKGTRWKLKIQ</sequence>
<protein>
    <submittedName>
        <fullName evidence="2">Uncharacterized protein LOC114325936 isoform X1</fullName>
    </submittedName>
</protein>
<evidence type="ECO:0000256" key="1">
    <source>
        <dbReference type="SAM" id="Phobius"/>
    </source>
</evidence>
<evidence type="ECO:0000313" key="2">
    <source>
        <dbReference type="RefSeq" id="XP_028129887.1"/>
    </source>
</evidence>
<feature type="transmembrane region" description="Helical" evidence="1">
    <location>
        <begin position="66"/>
        <end position="83"/>
    </location>
</feature>
<proteinExistence type="predicted"/>
<keyword evidence="1" id="KW-0812">Transmembrane</keyword>